<feature type="domain" description="General stress protein FMN-binding split barrel" evidence="1">
    <location>
        <begin position="3"/>
        <end position="92"/>
    </location>
</feature>
<accession>A0A347ZT08</accession>
<dbReference type="RefSeq" id="WP_116224134.1">
    <property type="nucleotide sequence ID" value="NZ_AP018437.1"/>
</dbReference>
<protein>
    <submittedName>
        <fullName evidence="2">Putative pyridoxamine 5'-phosphate oxidase family protein</fullName>
    </submittedName>
</protein>
<dbReference type="SUPFAM" id="SSF50475">
    <property type="entry name" value="FMN-binding split barrel"/>
    <property type="match status" value="1"/>
</dbReference>
<evidence type="ECO:0000259" key="1">
    <source>
        <dbReference type="Pfam" id="PF16242"/>
    </source>
</evidence>
<dbReference type="AlphaFoldDB" id="A0A347ZT08"/>
<sequence length="136" mass="15961">MDRQQVIEYIKDVKFGYLATIGLDNTPSVRPMGIHTVYSNQLYFFTMKNSPKVMEINNKPVAEIVWAKHDEQSQLRIKGNIEPVNDEDIQQQFIKDNPIIDLILPKDAQRLIDIYRLKPERIFFSPGLVPYEEIPW</sequence>
<dbReference type="Proteomes" id="UP000256388">
    <property type="component" value="Unassembled WGS sequence"/>
</dbReference>
<name>A0A347ZT08_9CHLR</name>
<dbReference type="EMBL" id="QUMS01000001">
    <property type="protein sequence ID" value="REG10986.1"/>
    <property type="molecule type" value="Genomic_DNA"/>
</dbReference>
<keyword evidence="3" id="KW-1185">Reference proteome</keyword>
<dbReference type="Pfam" id="PF16242">
    <property type="entry name" value="Pyrid_ox_like"/>
    <property type="match status" value="1"/>
</dbReference>
<comment type="caution">
    <text evidence="2">The sequence shown here is derived from an EMBL/GenBank/DDBJ whole genome shotgun (WGS) entry which is preliminary data.</text>
</comment>
<dbReference type="InterPro" id="IPR038725">
    <property type="entry name" value="YdaG_split_barrel_FMN-bd"/>
</dbReference>
<evidence type="ECO:0000313" key="2">
    <source>
        <dbReference type="EMBL" id="REG10986.1"/>
    </source>
</evidence>
<organism evidence="2 3">
    <name type="scientific">Pelolinea submarina</name>
    <dbReference type="NCBI Taxonomy" id="913107"/>
    <lineage>
        <taxon>Bacteria</taxon>
        <taxon>Bacillati</taxon>
        <taxon>Chloroflexota</taxon>
        <taxon>Anaerolineae</taxon>
        <taxon>Anaerolineales</taxon>
        <taxon>Anaerolineaceae</taxon>
        <taxon>Pelolinea</taxon>
    </lineage>
</organism>
<dbReference type="OrthoDB" id="9792542at2"/>
<evidence type="ECO:0000313" key="3">
    <source>
        <dbReference type="Proteomes" id="UP000256388"/>
    </source>
</evidence>
<proteinExistence type="predicted"/>
<reference evidence="2 3" key="1">
    <citation type="submission" date="2018-08" db="EMBL/GenBank/DDBJ databases">
        <title>Genomic Encyclopedia of Type Strains, Phase IV (KMG-IV): sequencing the most valuable type-strain genomes for metagenomic binning, comparative biology and taxonomic classification.</title>
        <authorList>
            <person name="Goeker M."/>
        </authorList>
    </citation>
    <scope>NUCLEOTIDE SEQUENCE [LARGE SCALE GENOMIC DNA]</scope>
    <source>
        <strain evidence="2 3">DSM 23923</strain>
    </source>
</reference>
<dbReference type="InterPro" id="IPR012349">
    <property type="entry name" value="Split_barrel_FMN-bd"/>
</dbReference>
<gene>
    <name evidence="2" type="ORF">DFR64_0858</name>
</gene>
<dbReference type="Gene3D" id="2.30.110.10">
    <property type="entry name" value="Electron Transport, Fmn-binding Protein, Chain A"/>
    <property type="match status" value="1"/>
</dbReference>